<keyword evidence="2" id="KW-1185">Reference proteome</keyword>
<dbReference type="KEGG" id="smf:Smon_1169"/>
<dbReference type="EMBL" id="CP001779">
    <property type="protein sequence ID" value="ACZ01624.1"/>
    <property type="molecule type" value="Genomic_DNA"/>
</dbReference>
<organism evidence="1 2">
    <name type="scientific">Streptobacillus moniliformis (strain ATCC 14647 / DSM 12112 / NCTC 10651 / 9901)</name>
    <dbReference type="NCBI Taxonomy" id="519441"/>
    <lineage>
        <taxon>Bacteria</taxon>
        <taxon>Fusobacteriati</taxon>
        <taxon>Fusobacteriota</taxon>
        <taxon>Fusobacteriia</taxon>
        <taxon>Fusobacteriales</taxon>
        <taxon>Leptotrichiaceae</taxon>
        <taxon>Streptobacillus</taxon>
    </lineage>
</organism>
<proteinExistence type="predicted"/>
<accession>D1AV64</accession>
<dbReference type="STRING" id="519441.Smon_1169"/>
<evidence type="ECO:0000313" key="2">
    <source>
        <dbReference type="Proteomes" id="UP000002072"/>
    </source>
</evidence>
<dbReference type="AlphaFoldDB" id="D1AV64"/>
<dbReference type="Proteomes" id="UP000002072">
    <property type="component" value="Chromosome"/>
</dbReference>
<sequence>MVKMENKNARDNMIANLEGILNKLKTNNIDEYDNIQIFNDLTSTMGNISKSFDEVVNDHIIDCFNDLENVLNMEEFKETGDISYLIDRVSNSVYDDFIFYDKNEKLKFDFEYIHSGDFYYDTLENIQETYDKDILNDSNKFIPVLISNGVNSKLHEMLDELNIDVNVREDNGIEVLNQMIDYINEKNDISLDYIKEENSWDLKKDDKECEMER</sequence>
<gene>
    <name evidence="1" type="ordered locus">Smon_1169</name>
</gene>
<reference evidence="1 2" key="1">
    <citation type="journal article" date="2009" name="Stand. Genomic Sci.">
        <title>Complete genome sequence of Streptobacillus moniliformis type strain (9901T).</title>
        <authorList>
            <person name="Nolan M."/>
            <person name="Gronow S."/>
            <person name="Lapidus A."/>
            <person name="Ivanova N."/>
            <person name="Copeland A."/>
            <person name="Lucas S."/>
            <person name="Del Rio T.G."/>
            <person name="Chen F."/>
            <person name="Tice H."/>
            <person name="Pitluck S."/>
            <person name="Cheng J.F."/>
            <person name="Sims D."/>
            <person name="Meincke L."/>
            <person name="Bruce D."/>
            <person name="Goodwin L."/>
            <person name="Brettin T."/>
            <person name="Han C."/>
            <person name="Detter J.C."/>
            <person name="Ovchinikova G."/>
            <person name="Pati A."/>
            <person name="Mavromatis K."/>
            <person name="Mikhailova N."/>
            <person name="Chen A."/>
            <person name="Palaniappan K."/>
            <person name="Land M."/>
            <person name="Hauser L."/>
            <person name="Chang Y.J."/>
            <person name="Jeffries C.D."/>
            <person name="Rohde M."/>
            <person name="Sproer C."/>
            <person name="Goker M."/>
            <person name="Bristow J."/>
            <person name="Eisen J.A."/>
            <person name="Markowitz V."/>
            <person name="Hugenholtz P."/>
            <person name="Kyrpides N.C."/>
            <person name="Klenk H.P."/>
            <person name="Chain P."/>
        </authorList>
    </citation>
    <scope>NUCLEOTIDE SEQUENCE [LARGE SCALE GENOMIC DNA]</scope>
    <source>
        <strain evidence="2">ATCC 14647 / DSM 12112 / NCTC 10651 / 9901</strain>
    </source>
</reference>
<dbReference type="HOGENOM" id="CLU_1293733_0_0_0"/>
<name>D1AV64_STRM9</name>
<evidence type="ECO:0000313" key="1">
    <source>
        <dbReference type="EMBL" id="ACZ01624.1"/>
    </source>
</evidence>
<protein>
    <submittedName>
        <fullName evidence="1">Uncharacterized protein</fullName>
    </submittedName>
</protein>